<comment type="caution">
    <text evidence="2">The sequence shown here is derived from an EMBL/GenBank/DDBJ whole genome shotgun (WGS) entry which is preliminary data.</text>
</comment>
<evidence type="ECO:0000313" key="3">
    <source>
        <dbReference type="Proteomes" id="UP000288405"/>
    </source>
</evidence>
<organism evidence="2 3">
    <name type="scientific">Aliidiomarina sanyensis</name>
    <dbReference type="NCBI Taxonomy" id="1249555"/>
    <lineage>
        <taxon>Bacteria</taxon>
        <taxon>Pseudomonadati</taxon>
        <taxon>Pseudomonadota</taxon>
        <taxon>Gammaproteobacteria</taxon>
        <taxon>Alteromonadales</taxon>
        <taxon>Idiomarinaceae</taxon>
        <taxon>Aliidiomarina</taxon>
    </lineage>
</organism>
<feature type="domain" description="Amidase" evidence="1">
    <location>
        <begin position="22"/>
        <end position="200"/>
    </location>
</feature>
<dbReference type="AlphaFoldDB" id="A0A432WPQ5"/>
<dbReference type="EMBL" id="PIPM01000002">
    <property type="protein sequence ID" value="RUO35755.1"/>
    <property type="molecule type" value="Genomic_DNA"/>
</dbReference>
<dbReference type="InterPro" id="IPR052739">
    <property type="entry name" value="FAAH2"/>
</dbReference>
<dbReference type="Proteomes" id="UP000288405">
    <property type="component" value="Unassembled WGS sequence"/>
</dbReference>
<dbReference type="PANTHER" id="PTHR43372:SF4">
    <property type="entry name" value="FATTY-ACID AMIDE HYDROLASE 2"/>
    <property type="match status" value="1"/>
</dbReference>
<protein>
    <recommendedName>
        <fullName evidence="1">Amidase domain-containing protein</fullName>
    </recommendedName>
</protein>
<dbReference type="Gene3D" id="3.90.1300.10">
    <property type="entry name" value="Amidase signature (AS) domain"/>
    <property type="match status" value="1"/>
</dbReference>
<gene>
    <name evidence="2" type="ORF">CWE11_03080</name>
</gene>
<reference evidence="2 3" key="1">
    <citation type="journal article" date="2011" name="Front. Microbiol.">
        <title>Genomic signatures of strain selection and enhancement in Bacillus atrophaeus var. globigii, a historical biowarfare simulant.</title>
        <authorList>
            <person name="Gibbons H.S."/>
            <person name="Broomall S.M."/>
            <person name="McNew L.A."/>
            <person name="Daligault H."/>
            <person name="Chapman C."/>
            <person name="Bruce D."/>
            <person name="Karavis M."/>
            <person name="Krepps M."/>
            <person name="McGregor P.A."/>
            <person name="Hong C."/>
            <person name="Park K.H."/>
            <person name="Akmal A."/>
            <person name="Feldman A."/>
            <person name="Lin J.S."/>
            <person name="Chang W.E."/>
            <person name="Higgs B.W."/>
            <person name="Demirev P."/>
            <person name="Lindquist J."/>
            <person name="Liem A."/>
            <person name="Fochler E."/>
            <person name="Read T.D."/>
            <person name="Tapia R."/>
            <person name="Johnson S."/>
            <person name="Bishop-Lilly K.A."/>
            <person name="Detter C."/>
            <person name="Han C."/>
            <person name="Sozhamannan S."/>
            <person name="Rosenzweig C.N."/>
            <person name="Skowronski E.W."/>
        </authorList>
    </citation>
    <scope>NUCLEOTIDE SEQUENCE [LARGE SCALE GENOMIC DNA]</scope>
    <source>
        <strain evidence="2 3">GYP-17</strain>
    </source>
</reference>
<evidence type="ECO:0000259" key="1">
    <source>
        <dbReference type="Pfam" id="PF01425"/>
    </source>
</evidence>
<dbReference type="GO" id="GO:0012505">
    <property type="term" value="C:endomembrane system"/>
    <property type="evidence" value="ECO:0007669"/>
    <property type="project" value="TreeGrafter"/>
</dbReference>
<dbReference type="InterPro" id="IPR036928">
    <property type="entry name" value="AS_sf"/>
</dbReference>
<keyword evidence="3" id="KW-1185">Reference proteome</keyword>
<dbReference type="PANTHER" id="PTHR43372">
    <property type="entry name" value="FATTY-ACID AMIDE HYDROLASE"/>
    <property type="match status" value="1"/>
</dbReference>
<dbReference type="SUPFAM" id="SSF75304">
    <property type="entry name" value="Amidase signature (AS) enzymes"/>
    <property type="match status" value="1"/>
</dbReference>
<name>A0A432WPQ5_9GAMM</name>
<evidence type="ECO:0000313" key="2">
    <source>
        <dbReference type="EMBL" id="RUO35755.1"/>
    </source>
</evidence>
<sequence length="262" mass="28551">MHDLTIVRIQRALRDGDTSCRELVDTLQARIDALNPRLNAYIYQDIEANRRLADRRDQMSPDTWGPLHGIPISIKECFLWEQTPTTLNFPLFKNYTAKETSRLVKGLLDAGAIPLGKTNVPILLADSQTFGPLYLTANNPYDLDRTPGGSTGGGAAAVAAGLSIFELGSDIGGSIRNPAHYCGLFGLKPTENGYASDGHVPPIITNRLCSDSVSYSNKRAFNSALRPYRSSSAVLLMRLNLLANMSLEGRQAVGLAEFDRGL</sequence>
<accession>A0A432WPQ5</accession>
<dbReference type="OrthoDB" id="9811471at2"/>
<dbReference type="RefSeq" id="WP_126776133.1">
    <property type="nucleotide sequence ID" value="NZ_PIPM01000002.1"/>
</dbReference>
<dbReference type="Pfam" id="PF01425">
    <property type="entry name" value="Amidase"/>
    <property type="match status" value="1"/>
</dbReference>
<dbReference type="InterPro" id="IPR023631">
    <property type="entry name" value="Amidase_dom"/>
</dbReference>
<proteinExistence type="predicted"/>